<evidence type="ECO:0000313" key="2">
    <source>
        <dbReference type="Proteomes" id="UP001497744"/>
    </source>
</evidence>
<dbReference type="Proteomes" id="UP001497744">
    <property type="component" value="Unassembled WGS sequence"/>
</dbReference>
<organism evidence="1 2">
    <name type="scientific">Babesia caballi</name>
    <dbReference type="NCBI Taxonomy" id="5871"/>
    <lineage>
        <taxon>Eukaryota</taxon>
        <taxon>Sar</taxon>
        <taxon>Alveolata</taxon>
        <taxon>Apicomplexa</taxon>
        <taxon>Aconoidasida</taxon>
        <taxon>Piroplasmida</taxon>
        <taxon>Babesiidae</taxon>
        <taxon>Babesia</taxon>
    </lineage>
</organism>
<sequence length="422" mass="45001">MEHVFQNVGRDGPAQLVEHLRSALYVLWEGVGLQQSEPEASAQLGEGLPRNDVLAGVDGLHQEEVGDPEDGVSEIPAQPSVTFGGLVGRVCGQPGSDGAAADRAADENPLVAQRLVDVAQQHGRAGLVRDHVVDGQLHGDHVELLFAHVCTIHFLLCEVAVVELGFETHAAAALLLGVPPTGLHDLGEGDVDSHQLAYAHGGVLVEVLAVAAGEVQDGGLAADVARNHHTLHQVVVASECLDGGALLAHQLSGVVVELDSFRGVSETVRVEVSGGLEVDGGRVEAVEQHAQVAADERYDVAEPVRLVLDQALELLSELGSRDAQLHELSAAVLHDVTIEKRKSGRVGLLCDEARREALEQLFDGQFSQLLVHNHVPVVHDAEVPLHKFVVSGRDCFVVAHVAERQLQNVAQRARVVGRFFDR</sequence>
<gene>
    <name evidence="1" type="ORF">BcabD6B2_04960</name>
</gene>
<keyword evidence="1" id="KW-0547">Nucleotide-binding</keyword>
<protein>
    <submittedName>
        <fullName evidence="1">ABC transporter ATP-binding protein</fullName>
    </submittedName>
</protein>
<dbReference type="EMBL" id="BPLF01000001">
    <property type="protein sequence ID" value="GIX61061.1"/>
    <property type="molecule type" value="Genomic_DNA"/>
</dbReference>
<dbReference type="GO" id="GO:0005524">
    <property type="term" value="F:ATP binding"/>
    <property type="evidence" value="ECO:0007669"/>
    <property type="project" value="UniProtKB-KW"/>
</dbReference>
<name>A0AAV4LPK7_BABCB</name>
<evidence type="ECO:0000313" key="1">
    <source>
        <dbReference type="EMBL" id="GIX61061.1"/>
    </source>
</evidence>
<comment type="caution">
    <text evidence="1">The sequence shown here is derived from an EMBL/GenBank/DDBJ whole genome shotgun (WGS) entry which is preliminary data.</text>
</comment>
<keyword evidence="2" id="KW-1185">Reference proteome</keyword>
<dbReference type="RefSeq" id="XP_067713132.1">
    <property type="nucleotide sequence ID" value="XM_067857031.1"/>
</dbReference>
<keyword evidence="1" id="KW-0067">ATP-binding</keyword>
<accession>A0AAV4LPK7</accession>
<proteinExistence type="predicted"/>
<reference evidence="1 2" key="1">
    <citation type="submission" date="2021-06" db="EMBL/GenBank/DDBJ databases">
        <title>Genome sequence of Babesia caballi.</title>
        <authorList>
            <person name="Yamagishi J."/>
            <person name="Kidaka T."/>
            <person name="Ochi A."/>
        </authorList>
    </citation>
    <scope>NUCLEOTIDE SEQUENCE [LARGE SCALE GENOMIC DNA]</scope>
    <source>
        <strain evidence="1">USDA-D6B2</strain>
    </source>
</reference>
<dbReference type="AlphaFoldDB" id="A0AAV4LPK7"/>
<dbReference type="GeneID" id="94192544"/>